<protein>
    <submittedName>
        <fullName evidence="1">Uncharacterized protein</fullName>
    </submittedName>
</protein>
<keyword evidence="2" id="KW-1185">Reference proteome</keyword>
<reference evidence="1" key="1">
    <citation type="submission" date="2024-03" db="EMBL/GenBank/DDBJ databases">
        <title>Whole genome sequecning of epiphytes from Marcgravia umbellata leaves.</title>
        <authorList>
            <person name="Kumar G."/>
            <person name="Savka M.A."/>
        </authorList>
    </citation>
    <scope>NUCLEOTIDE SEQUENCE</scope>
    <source>
        <strain evidence="1">RIT_BL5</strain>
    </source>
</reference>
<evidence type="ECO:0000313" key="1">
    <source>
        <dbReference type="EMBL" id="MEJ8305047.1"/>
    </source>
</evidence>
<sequence>MQAWTKDVMRRIHSEASDSLVIENGLARYDRPGHTRQIAHLPYCHEGRVSAGYYALGRLANADGPREREAGTQTLQALAELQLRNSANDRYGAFRWYAEEAEVQDTNAAFFILMPLVSLRLRAPDAMPDEHVAIMDGMLRRAAFWFERECREPELYYPNKTMSDGAMLLAIAHLLGDGERLEAAADYFERWESYTSRRGWGWGENMSLVYQGVMLNALAIAEPLLRPLRPALAEKLALHRRSLLDILRFHDGRELVPTIRSYNFGGEVLRPSLAWLIAGVTGTDELEETSFHVNDLSTLLLFDPAFQASGSKAFKQNGQDLQNANSTVEAASGNDGRASRSESVADDTSNRHGENSGVDGDGGSQAWPRVREERVFDAAAAYSWIGRRTRLGSLNEFPVMPGSYQHETWGLGWQCFPLSAAAETGQVSYARWYVDDGETVRTHPAESYKTAYLMPALFRRSPYPQVRTFAAQREYALLALRVLEQVNQPIAEIADEWLVPGFAGQAAEIPGADGRLWHVLRYDGAAIAVSPLQTRHDAKCRPGALLAARDGERLRLRQMLHAGASGEPDLPRVSRIEAGWVVVCLDDVGDEAAIEARLSRISIEDEVLDDREVPREAQERIRRVRLLEQGSEQVRLELDPHRSGCT</sequence>
<comment type="caution">
    <text evidence="1">The sequence shown here is derived from an EMBL/GenBank/DDBJ whole genome shotgun (WGS) entry which is preliminary data.</text>
</comment>
<dbReference type="Proteomes" id="UP001380953">
    <property type="component" value="Unassembled WGS sequence"/>
</dbReference>
<accession>A0ACC6PE09</accession>
<proteinExistence type="predicted"/>
<organism evidence="1 2">
    <name type="scientific">Saccharibacillus sacchari</name>
    <dbReference type="NCBI Taxonomy" id="456493"/>
    <lineage>
        <taxon>Bacteria</taxon>
        <taxon>Bacillati</taxon>
        <taxon>Bacillota</taxon>
        <taxon>Bacilli</taxon>
        <taxon>Bacillales</taxon>
        <taxon>Paenibacillaceae</taxon>
        <taxon>Saccharibacillus</taxon>
    </lineage>
</organism>
<name>A0ACC6PE09_9BACL</name>
<dbReference type="EMBL" id="JBBKAR010000037">
    <property type="protein sequence ID" value="MEJ8305047.1"/>
    <property type="molecule type" value="Genomic_DNA"/>
</dbReference>
<gene>
    <name evidence="1" type="ORF">WKI47_14165</name>
</gene>
<evidence type="ECO:0000313" key="2">
    <source>
        <dbReference type="Proteomes" id="UP001380953"/>
    </source>
</evidence>